<dbReference type="GO" id="GO:0008912">
    <property type="term" value="F:lactaldehyde reductase activity"/>
    <property type="evidence" value="ECO:0007669"/>
    <property type="project" value="UniProtKB-EC"/>
</dbReference>
<keyword evidence="3 7" id="KW-0560">Oxidoreductase</keyword>
<dbReference type="InterPro" id="IPR001670">
    <property type="entry name" value="ADH_Fe/GldA"/>
</dbReference>
<organism evidence="7 8">
    <name type="scientific">BD1-7 clade bacterium</name>
    <dbReference type="NCBI Taxonomy" id="2029982"/>
    <lineage>
        <taxon>Bacteria</taxon>
        <taxon>Pseudomonadati</taxon>
        <taxon>Pseudomonadota</taxon>
        <taxon>Gammaproteobacteria</taxon>
        <taxon>Cellvibrionales</taxon>
        <taxon>Spongiibacteraceae</taxon>
        <taxon>BD1-7 clade</taxon>
    </lineage>
</organism>
<dbReference type="EMBL" id="CACSIO010000061">
    <property type="protein sequence ID" value="CAA0125038.1"/>
    <property type="molecule type" value="Genomic_DNA"/>
</dbReference>
<evidence type="ECO:0000259" key="6">
    <source>
        <dbReference type="Pfam" id="PF25137"/>
    </source>
</evidence>
<dbReference type="GO" id="GO:0046872">
    <property type="term" value="F:metal ion binding"/>
    <property type="evidence" value="ECO:0007669"/>
    <property type="project" value="InterPro"/>
</dbReference>
<dbReference type="InterPro" id="IPR056798">
    <property type="entry name" value="ADH_Fe_C"/>
</dbReference>
<evidence type="ECO:0000256" key="3">
    <source>
        <dbReference type="ARBA" id="ARBA00023002"/>
    </source>
</evidence>
<keyword evidence="8" id="KW-1185">Reference proteome</keyword>
<dbReference type="SUPFAM" id="SSF56796">
    <property type="entry name" value="Dehydroquinate synthase-like"/>
    <property type="match status" value="1"/>
</dbReference>
<feature type="domain" description="Alcohol dehydrogenase iron-type/glycerol dehydrogenase GldA" evidence="5">
    <location>
        <begin position="32"/>
        <end position="196"/>
    </location>
</feature>
<dbReference type="PROSITE" id="PS00060">
    <property type="entry name" value="ADH_IRON_2"/>
    <property type="match status" value="1"/>
</dbReference>
<proteinExistence type="inferred from homology"/>
<dbReference type="EC" id="1.1.1.77" evidence="7"/>
<sequence>MSITEQQVSDIVNLTIDQTITLNGFSFRSPPLTLSGEGSTLRVGESLSALGVHKAFIVADAVVAELGLLDSTRRSLHRSGISYSIFDDIVAEPTAGLVQRCKDQLKTCGADAVIGIGGGSALDTAKAVALLIDSNASIADLAAGAQAERKVRLVAIPTTAGTGSEVTDITVIMEDDHRHKYVIKSAHLMPDLAILDAHLMIGVPPAVTAATGIDALTHAIEAYLSSQRNPISEAMAFASIQMIVRALPIAVGNGSNQKARSDMALAAYKAGLAFSNAGLGLVHAMSHQIGARYRIPHGVANAILLPEVMNFNALVCRSELANIARAMGVARDNMTEREQASAAIGATAELVKDVGLPDSLAKFDVKPEDLNVLADDALADICLVTNPRHASSADIVAIYQACLEKQ</sequence>
<name>A0A5S9QZI3_9GAMM</name>
<comment type="similarity">
    <text evidence="2">Belongs to the iron-containing alcohol dehydrogenase family.</text>
</comment>
<comment type="cofactor">
    <cofactor evidence="1">
        <name>Fe cation</name>
        <dbReference type="ChEBI" id="CHEBI:24875"/>
    </cofactor>
</comment>
<dbReference type="GO" id="GO:0004022">
    <property type="term" value="F:alcohol dehydrogenase (NAD+) activity"/>
    <property type="evidence" value="ECO:0007669"/>
    <property type="project" value="TreeGrafter"/>
</dbReference>
<dbReference type="PANTHER" id="PTHR11496">
    <property type="entry name" value="ALCOHOL DEHYDROGENASE"/>
    <property type="match status" value="1"/>
</dbReference>
<dbReference type="Gene3D" id="1.20.1090.10">
    <property type="entry name" value="Dehydroquinate synthase-like - alpha domain"/>
    <property type="match status" value="1"/>
</dbReference>
<dbReference type="InterPro" id="IPR018211">
    <property type="entry name" value="ADH_Fe_CS"/>
</dbReference>
<dbReference type="PROSITE" id="PS00913">
    <property type="entry name" value="ADH_IRON_1"/>
    <property type="match status" value="1"/>
</dbReference>
<evidence type="ECO:0000256" key="4">
    <source>
        <dbReference type="ARBA" id="ARBA00023027"/>
    </source>
</evidence>
<evidence type="ECO:0000256" key="1">
    <source>
        <dbReference type="ARBA" id="ARBA00001962"/>
    </source>
</evidence>
<dbReference type="Proteomes" id="UP000441399">
    <property type="component" value="Unassembled WGS sequence"/>
</dbReference>
<dbReference type="OrthoDB" id="9815791at2"/>
<evidence type="ECO:0000313" key="8">
    <source>
        <dbReference type="Proteomes" id="UP000441399"/>
    </source>
</evidence>
<evidence type="ECO:0000313" key="7">
    <source>
        <dbReference type="EMBL" id="CAA0125038.1"/>
    </source>
</evidence>
<evidence type="ECO:0000259" key="5">
    <source>
        <dbReference type="Pfam" id="PF00465"/>
    </source>
</evidence>
<dbReference type="Pfam" id="PF25137">
    <property type="entry name" value="ADH_Fe_C"/>
    <property type="match status" value="1"/>
</dbReference>
<accession>A0A5S9QZI3</accession>
<keyword evidence="4" id="KW-0520">NAD</keyword>
<dbReference type="Pfam" id="PF00465">
    <property type="entry name" value="Fe-ADH"/>
    <property type="match status" value="1"/>
</dbReference>
<dbReference type="Gene3D" id="3.40.50.1970">
    <property type="match status" value="1"/>
</dbReference>
<feature type="domain" description="Fe-containing alcohol dehydrogenase-like C-terminal" evidence="6">
    <location>
        <begin position="208"/>
        <end position="401"/>
    </location>
</feature>
<reference evidence="7 8" key="1">
    <citation type="submission" date="2019-11" db="EMBL/GenBank/DDBJ databases">
        <authorList>
            <person name="Holert J."/>
        </authorList>
    </citation>
    <scope>NUCLEOTIDE SEQUENCE [LARGE SCALE GENOMIC DNA]</scope>
    <source>
        <strain evidence="7">SB11_3</strain>
    </source>
</reference>
<evidence type="ECO:0000256" key="2">
    <source>
        <dbReference type="ARBA" id="ARBA00007358"/>
    </source>
</evidence>
<dbReference type="PANTHER" id="PTHR11496:SF102">
    <property type="entry name" value="ALCOHOL DEHYDROGENASE 4"/>
    <property type="match status" value="1"/>
</dbReference>
<dbReference type="FunFam" id="1.20.1090.10:FF:000001">
    <property type="entry name" value="Aldehyde-alcohol dehydrogenase"/>
    <property type="match status" value="1"/>
</dbReference>
<protein>
    <submittedName>
        <fullName evidence="7">Lactaldehyde reductase</fullName>
        <ecNumber evidence="7">1.1.1.77</ecNumber>
    </submittedName>
</protein>
<dbReference type="FunFam" id="3.40.50.1970:FF:000003">
    <property type="entry name" value="Alcohol dehydrogenase, iron-containing"/>
    <property type="match status" value="1"/>
</dbReference>
<dbReference type="AlphaFoldDB" id="A0A5S9QZI3"/>
<dbReference type="InterPro" id="IPR039697">
    <property type="entry name" value="Alcohol_dehydrogenase_Fe"/>
</dbReference>
<gene>
    <name evidence="7" type="primary">fucO</name>
    <name evidence="7" type="ORF">OPDIPICF_03327</name>
</gene>
<dbReference type="CDD" id="cd08551">
    <property type="entry name" value="Fe-ADH"/>
    <property type="match status" value="1"/>
</dbReference>